<dbReference type="InterPro" id="IPR040521">
    <property type="entry name" value="KDZ"/>
</dbReference>
<organism evidence="1 2">
    <name type="scientific">Pisolithus microcarpus 441</name>
    <dbReference type="NCBI Taxonomy" id="765257"/>
    <lineage>
        <taxon>Eukaryota</taxon>
        <taxon>Fungi</taxon>
        <taxon>Dikarya</taxon>
        <taxon>Basidiomycota</taxon>
        <taxon>Agaricomycotina</taxon>
        <taxon>Agaricomycetes</taxon>
        <taxon>Agaricomycetidae</taxon>
        <taxon>Boletales</taxon>
        <taxon>Sclerodermatineae</taxon>
        <taxon>Pisolithaceae</taxon>
        <taxon>Pisolithus</taxon>
    </lineage>
</organism>
<dbReference type="Pfam" id="PF18758">
    <property type="entry name" value="KDZ"/>
    <property type="match status" value="1"/>
</dbReference>
<dbReference type="PANTHER" id="PTHR33104:SF2">
    <property type="entry name" value="CXC3 LIKE CYSTEINE CLUSTER DOMAIN-CONTAINING PROTEIN"/>
    <property type="match status" value="1"/>
</dbReference>
<dbReference type="AlphaFoldDB" id="A0A0C9YA84"/>
<dbReference type="HOGENOM" id="CLU_003703_3_0_1"/>
<name>A0A0C9YA84_9AGAM</name>
<dbReference type="EMBL" id="KN833974">
    <property type="protein sequence ID" value="KIK13786.1"/>
    <property type="molecule type" value="Genomic_DNA"/>
</dbReference>
<gene>
    <name evidence="1" type="ORF">PISMIDRAFT_118204</name>
</gene>
<proteinExistence type="predicted"/>
<dbReference type="STRING" id="765257.A0A0C9YA84"/>
<reference evidence="1 2" key="1">
    <citation type="submission" date="2014-04" db="EMBL/GenBank/DDBJ databases">
        <authorList>
            <consortium name="DOE Joint Genome Institute"/>
            <person name="Kuo A."/>
            <person name="Kohler A."/>
            <person name="Costa M.D."/>
            <person name="Nagy L.G."/>
            <person name="Floudas D."/>
            <person name="Copeland A."/>
            <person name="Barry K.W."/>
            <person name="Cichocki N."/>
            <person name="Veneault-Fourrey C."/>
            <person name="LaButti K."/>
            <person name="Lindquist E.A."/>
            <person name="Lipzen A."/>
            <person name="Lundell T."/>
            <person name="Morin E."/>
            <person name="Murat C."/>
            <person name="Sun H."/>
            <person name="Tunlid A."/>
            <person name="Henrissat B."/>
            <person name="Grigoriev I.V."/>
            <person name="Hibbett D.S."/>
            <person name="Martin F."/>
            <person name="Nordberg H.P."/>
            <person name="Cantor M.N."/>
            <person name="Hua S.X."/>
        </authorList>
    </citation>
    <scope>NUCLEOTIDE SEQUENCE [LARGE SCALE GENOMIC DNA]</scope>
    <source>
        <strain evidence="1 2">441</strain>
    </source>
</reference>
<protein>
    <submittedName>
        <fullName evidence="1">Uncharacterized protein</fullName>
    </submittedName>
</protein>
<dbReference type="OrthoDB" id="3192989at2759"/>
<dbReference type="Proteomes" id="UP000054018">
    <property type="component" value="Unassembled WGS sequence"/>
</dbReference>
<dbReference type="PANTHER" id="PTHR33104">
    <property type="entry name" value="SI:DKEY-29D5.2"/>
    <property type="match status" value="1"/>
</dbReference>
<evidence type="ECO:0000313" key="1">
    <source>
        <dbReference type="EMBL" id="KIK13786.1"/>
    </source>
</evidence>
<accession>A0A0C9YA84</accession>
<keyword evidence="2" id="KW-1185">Reference proteome</keyword>
<evidence type="ECO:0000313" key="2">
    <source>
        <dbReference type="Proteomes" id="UP000054018"/>
    </source>
</evidence>
<sequence length="425" mass="48412">MNTDYSICNALEYHSESITKALVIYDVGCQWSVNFRSRVKNSPSLLLPPALEIVPAVGKFHLAAHKLSCFPRYSLNFIKGAGHLDREILETLWAPFNKISPTARSMTQAHRQEVYDDHMRDSNWKRLVGMVPSLLKKYKNSNKCLEEMNQAYEQLTAVLDPDKVARWESNALRAEADRQEALDIYLLKGDKAPTFHEVWLQLMKNPKSPSGNVGSVAWLAEGISIEDSQDQLRSEIQQLPNPMSTRQEVKISKKRQRLSLRIEKFHSNGQAFCKGLDIDGTFTPQDDPASCGMDQEEHEDRHIWMPSSVGAAKLTELGLHDLLKEERELRIGQANDCLDQLRTDLGKKAMLYQQNFRAANSTREGTRTKKEIQKVVARVNKDVRSYQRARQAILRLDPDANMAGKYQEILPEDLAVSTSATWQKF</sequence>
<reference evidence="2" key="2">
    <citation type="submission" date="2015-01" db="EMBL/GenBank/DDBJ databases">
        <title>Evolutionary Origins and Diversification of the Mycorrhizal Mutualists.</title>
        <authorList>
            <consortium name="DOE Joint Genome Institute"/>
            <consortium name="Mycorrhizal Genomics Consortium"/>
            <person name="Kohler A."/>
            <person name="Kuo A."/>
            <person name="Nagy L.G."/>
            <person name="Floudas D."/>
            <person name="Copeland A."/>
            <person name="Barry K.W."/>
            <person name="Cichocki N."/>
            <person name="Veneault-Fourrey C."/>
            <person name="LaButti K."/>
            <person name="Lindquist E.A."/>
            <person name="Lipzen A."/>
            <person name="Lundell T."/>
            <person name="Morin E."/>
            <person name="Murat C."/>
            <person name="Riley R."/>
            <person name="Ohm R."/>
            <person name="Sun H."/>
            <person name="Tunlid A."/>
            <person name="Henrissat B."/>
            <person name="Grigoriev I.V."/>
            <person name="Hibbett D.S."/>
            <person name="Martin F."/>
        </authorList>
    </citation>
    <scope>NUCLEOTIDE SEQUENCE [LARGE SCALE GENOMIC DNA]</scope>
    <source>
        <strain evidence="2">441</strain>
    </source>
</reference>